<evidence type="ECO:0000313" key="3">
    <source>
        <dbReference type="Proteomes" id="UP000539953"/>
    </source>
</evidence>
<keyword evidence="3" id="KW-1185">Reference proteome</keyword>
<feature type="transmembrane region" description="Helical" evidence="1">
    <location>
        <begin position="130"/>
        <end position="152"/>
    </location>
</feature>
<accession>A0A7W8FW00</accession>
<dbReference type="Proteomes" id="UP000539953">
    <property type="component" value="Unassembled WGS sequence"/>
</dbReference>
<comment type="caution">
    <text evidence="2">The sequence shown here is derived from an EMBL/GenBank/DDBJ whole genome shotgun (WGS) entry which is preliminary data.</text>
</comment>
<gene>
    <name evidence="2" type="ORF">HNQ47_000775</name>
</gene>
<keyword evidence="1" id="KW-0472">Membrane</keyword>
<keyword evidence="1" id="KW-0812">Transmembrane</keyword>
<dbReference type="GO" id="GO:0016740">
    <property type="term" value="F:transferase activity"/>
    <property type="evidence" value="ECO:0007669"/>
    <property type="project" value="UniProtKB-KW"/>
</dbReference>
<organism evidence="2 3">
    <name type="scientific">Catenisphaera adipataccumulans</name>
    <dbReference type="NCBI Taxonomy" id="700500"/>
    <lineage>
        <taxon>Bacteria</taxon>
        <taxon>Bacillati</taxon>
        <taxon>Bacillota</taxon>
        <taxon>Erysipelotrichia</taxon>
        <taxon>Erysipelotrichales</taxon>
        <taxon>Erysipelotrichaceae</taxon>
        <taxon>Catenisphaera</taxon>
    </lineage>
</organism>
<evidence type="ECO:0000256" key="1">
    <source>
        <dbReference type="SAM" id="Phobius"/>
    </source>
</evidence>
<feature type="transmembrane region" description="Helical" evidence="1">
    <location>
        <begin position="47"/>
        <end position="67"/>
    </location>
</feature>
<evidence type="ECO:0000313" key="2">
    <source>
        <dbReference type="EMBL" id="MBB5182756.1"/>
    </source>
</evidence>
<proteinExistence type="predicted"/>
<dbReference type="AlphaFoldDB" id="A0A7W8FW00"/>
<reference evidence="2 3" key="1">
    <citation type="submission" date="2020-08" db="EMBL/GenBank/DDBJ databases">
        <title>Genomic Encyclopedia of Type Strains, Phase IV (KMG-IV): sequencing the most valuable type-strain genomes for metagenomic binning, comparative biology and taxonomic classification.</title>
        <authorList>
            <person name="Goeker M."/>
        </authorList>
    </citation>
    <scope>NUCLEOTIDE SEQUENCE [LARGE SCALE GENOMIC DNA]</scope>
    <source>
        <strain evidence="2 3">DSM 25799</strain>
    </source>
</reference>
<protein>
    <submittedName>
        <fullName evidence="2">Glucan phosphoethanolaminetransferase (Alkaline phosphatase superfamily)</fullName>
    </submittedName>
</protein>
<dbReference type="RefSeq" id="WP_183327670.1">
    <property type="nucleotide sequence ID" value="NZ_JACHHK010000002.1"/>
</dbReference>
<keyword evidence="1" id="KW-1133">Transmembrane helix</keyword>
<keyword evidence="2" id="KW-0808">Transferase</keyword>
<dbReference type="EMBL" id="JACHHK010000002">
    <property type="protein sequence ID" value="MBB5182756.1"/>
    <property type="molecule type" value="Genomic_DNA"/>
</dbReference>
<name>A0A7W8FW00_9FIRM</name>
<feature type="transmembrane region" description="Helical" evidence="1">
    <location>
        <begin position="7"/>
        <end position="27"/>
    </location>
</feature>
<feature type="transmembrane region" description="Helical" evidence="1">
    <location>
        <begin position="79"/>
        <end position="96"/>
    </location>
</feature>
<sequence length="157" mass="17426">MKNTKWLYILTLAAGLVGLVTLIYFFRTALSISDLNDTAVVIAVGRIFYGYIASLVVSVVGLVMAIITLIKQKQKSKGVIALLIFFAVSTILFIYSRNFGLMLKAMLETDYETGGALYLQGGRDMINNGIYAMLWAWVLSVGFGIYALVHLIRKKEQ</sequence>